<dbReference type="Proteomes" id="UP000235145">
    <property type="component" value="Unassembled WGS sequence"/>
</dbReference>
<proteinExistence type="predicted"/>
<evidence type="ECO:0000313" key="2">
    <source>
        <dbReference type="Proteomes" id="UP000235145"/>
    </source>
</evidence>
<dbReference type="EMBL" id="NBSK02000003">
    <property type="protein sequence ID" value="KAJ0219643.1"/>
    <property type="molecule type" value="Genomic_DNA"/>
</dbReference>
<comment type="caution">
    <text evidence="1">The sequence shown here is derived from an EMBL/GenBank/DDBJ whole genome shotgun (WGS) entry which is preliminary data.</text>
</comment>
<sequence length="94" mass="10920">MCTLFDKIDNHLNPNTPRIGSRHTYTLQGLVYAFKVWILDTFPNNSIDNSPMSGVIPQVVAYLRLRRLHVPDCQRILDVTNVYSLVHHIIYKLK</sequence>
<accession>A0A9R1W959</accession>
<evidence type="ECO:0000313" key="1">
    <source>
        <dbReference type="EMBL" id="KAJ0219643.1"/>
    </source>
</evidence>
<organism evidence="1 2">
    <name type="scientific">Lactuca sativa</name>
    <name type="common">Garden lettuce</name>
    <dbReference type="NCBI Taxonomy" id="4236"/>
    <lineage>
        <taxon>Eukaryota</taxon>
        <taxon>Viridiplantae</taxon>
        <taxon>Streptophyta</taxon>
        <taxon>Embryophyta</taxon>
        <taxon>Tracheophyta</taxon>
        <taxon>Spermatophyta</taxon>
        <taxon>Magnoliopsida</taxon>
        <taxon>eudicotyledons</taxon>
        <taxon>Gunneridae</taxon>
        <taxon>Pentapetalae</taxon>
        <taxon>asterids</taxon>
        <taxon>campanulids</taxon>
        <taxon>Asterales</taxon>
        <taxon>Asteraceae</taxon>
        <taxon>Cichorioideae</taxon>
        <taxon>Cichorieae</taxon>
        <taxon>Lactucinae</taxon>
        <taxon>Lactuca</taxon>
    </lineage>
</organism>
<protein>
    <submittedName>
        <fullName evidence="1">Uncharacterized protein</fullName>
    </submittedName>
</protein>
<reference evidence="1 2" key="1">
    <citation type="journal article" date="2017" name="Nat. Commun.">
        <title>Genome assembly with in vitro proximity ligation data and whole-genome triplication in lettuce.</title>
        <authorList>
            <person name="Reyes-Chin-Wo S."/>
            <person name="Wang Z."/>
            <person name="Yang X."/>
            <person name="Kozik A."/>
            <person name="Arikit S."/>
            <person name="Song C."/>
            <person name="Xia L."/>
            <person name="Froenicke L."/>
            <person name="Lavelle D.O."/>
            <person name="Truco M.J."/>
            <person name="Xia R."/>
            <person name="Zhu S."/>
            <person name="Xu C."/>
            <person name="Xu H."/>
            <person name="Xu X."/>
            <person name="Cox K."/>
            <person name="Korf I."/>
            <person name="Meyers B.C."/>
            <person name="Michelmore R.W."/>
        </authorList>
    </citation>
    <scope>NUCLEOTIDE SEQUENCE [LARGE SCALE GENOMIC DNA]</scope>
    <source>
        <strain evidence="2">cv. Salinas</strain>
        <tissue evidence="1">Seedlings</tissue>
    </source>
</reference>
<name>A0A9R1W959_LACSA</name>
<dbReference type="AlphaFoldDB" id="A0A9R1W959"/>
<gene>
    <name evidence="1" type="ORF">LSAT_V11C300133420</name>
</gene>
<keyword evidence="2" id="KW-1185">Reference proteome</keyword>